<keyword evidence="2" id="KW-1185">Reference proteome</keyword>
<dbReference type="EMBL" id="KN881819">
    <property type="protein sequence ID" value="KIY48744.1"/>
    <property type="molecule type" value="Genomic_DNA"/>
</dbReference>
<organism evidence="1 2">
    <name type="scientific">Fistulina hepatica ATCC 64428</name>
    <dbReference type="NCBI Taxonomy" id="1128425"/>
    <lineage>
        <taxon>Eukaryota</taxon>
        <taxon>Fungi</taxon>
        <taxon>Dikarya</taxon>
        <taxon>Basidiomycota</taxon>
        <taxon>Agaricomycotina</taxon>
        <taxon>Agaricomycetes</taxon>
        <taxon>Agaricomycetidae</taxon>
        <taxon>Agaricales</taxon>
        <taxon>Fistulinaceae</taxon>
        <taxon>Fistulina</taxon>
    </lineage>
</organism>
<gene>
    <name evidence="1" type="ORF">FISHEDRAFT_58722</name>
</gene>
<evidence type="ECO:0000313" key="2">
    <source>
        <dbReference type="Proteomes" id="UP000054144"/>
    </source>
</evidence>
<dbReference type="Proteomes" id="UP000054144">
    <property type="component" value="Unassembled WGS sequence"/>
</dbReference>
<name>A0A0D7AEA8_9AGAR</name>
<dbReference type="AlphaFoldDB" id="A0A0D7AEA8"/>
<sequence length="127" mass="14123">MHSDTFRGSCCGVHGLSAKARQAVQWGNALPTCRITEANNQVVAEKAVTSWVKSWNAKRQTRPALRRGWPPIADGHRTTIININSTAETSFFGNKVLRPSVKTQKNMSIRPIVLVRVEDALQWASQL</sequence>
<reference evidence="1 2" key="1">
    <citation type="journal article" date="2015" name="Fungal Genet. Biol.">
        <title>Evolution of novel wood decay mechanisms in Agaricales revealed by the genome sequences of Fistulina hepatica and Cylindrobasidium torrendii.</title>
        <authorList>
            <person name="Floudas D."/>
            <person name="Held B.W."/>
            <person name="Riley R."/>
            <person name="Nagy L.G."/>
            <person name="Koehler G."/>
            <person name="Ransdell A.S."/>
            <person name="Younus H."/>
            <person name="Chow J."/>
            <person name="Chiniquy J."/>
            <person name="Lipzen A."/>
            <person name="Tritt A."/>
            <person name="Sun H."/>
            <person name="Haridas S."/>
            <person name="LaButti K."/>
            <person name="Ohm R.A."/>
            <person name="Kues U."/>
            <person name="Blanchette R.A."/>
            <person name="Grigoriev I.V."/>
            <person name="Minto R.E."/>
            <person name="Hibbett D.S."/>
        </authorList>
    </citation>
    <scope>NUCLEOTIDE SEQUENCE [LARGE SCALE GENOMIC DNA]</scope>
    <source>
        <strain evidence="1 2">ATCC 64428</strain>
    </source>
</reference>
<protein>
    <submittedName>
        <fullName evidence="1">Uncharacterized protein</fullName>
    </submittedName>
</protein>
<proteinExistence type="predicted"/>
<accession>A0A0D7AEA8</accession>
<evidence type="ECO:0000313" key="1">
    <source>
        <dbReference type="EMBL" id="KIY48744.1"/>
    </source>
</evidence>